<feature type="transmembrane region" description="Helical" evidence="5">
    <location>
        <begin position="21"/>
        <end position="53"/>
    </location>
</feature>
<evidence type="ECO:0000256" key="3">
    <source>
        <dbReference type="ARBA" id="ARBA00022989"/>
    </source>
</evidence>
<dbReference type="CDD" id="cd16914">
    <property type="entry name" value="EcfT"/>
    <property type="match status" value="1"/>
</dbReference>
<protein>
    <submittedName>
        <fullName evidence="6">Biotin transport system permease protein</fullName>
    </submittedName>
</protein>
<dbReference type="AlphaFoldDB" id="A0A7Y9EWR8"/>
<keyword evidence="7" id="KW-1185">Reference proteome</keyword>
<organism evidence="6 7">
    <name type="scientific">Microbacterium pseudoresistens</name>
    <dbReference type="NCBI Taxonomy" id="640634"/>
    <lineage>
        <taxon>Bacteria</taxon>
        <taxon>Bacillati</taxon>
        <taxon>Actinomycetota</taxon>
        <taxon>Actinomycetes</taxon>
        <taxon>Micrococcales</taxon>
        <taxon>Microbacteriaceae</taxon>
        <taxon>Microbacterium</taxon>
    </lineage>
</organism>
<feature type="transmembrane region" description="Helical" evidence="5">
    <location>
        <begin position="65"/>
        <end position="84"/>
    </location>
</feature>
<evidence type="ECO:0000256" key="2">
    <source>
        <dbReference type="ARBA" id="ARBA00022692"/>
    </source>
</evidence>
<accession>A0A7Y9EWR8</accession>
<dbReference type="GO" id="GO:0005886">
    <property type="term" value="C:plasma membrane"/>
    <property type="evidence" value="ECO:0007669"/>
    <property type="project" value="TreeGrafter"/>
</dbReference>
<feature type="transmembrane region" description="Helical" evidence="5">
    <location>
        <begin position="135"/>
        <end position="154"/>
    </location>
</feature>
<reference evidence="6 7" key="1">
    <citation type="submission" date="2020-07" db="EMBL/GenBank/DDBJ databases">
        <title>Sequencing the genomes of 1000 actinobacteria strains.</title>
        <authorList>
            <person name="Klenk H.-P."/>
        </authorList>
    </citation>
    <scope>NUCLEOTIDE SEQUENCE [LARGE SCALE GENOMIC DNA]</scope>
    <source>
        <strain evidence="6 7">DSM 22185</strain>
    </source>
</reference>
<keyword evidence="4 5" id="KW-0472">Membrane</keyword>
<name>A0A7Y9EWR8_9MICO</name>
<gene>
    <name evidence="6" type="ORF">BKA02_002433</name>
</gene>
<dbReference type="EMBL" id="JACCBH010000001">
    <property type="protein sequence ID" value="NYD55378.1"/>
    <property type="molecule type" value="Genomic_DNA"/>
</dbReference>
<dbReference type="PANTHER" id="PTHR33514:SF13">
    <property type="entry name" value="PROTEIN ABCI12, CHLOROPLASTIC"/>
    <property type="match status" value="1"/>
</dbReference>
<keyword evidence="3 5" id="KW-1133">Transmembrane helix</keyword>
<dbReference type="InterPro" id="IPR003339">
    <property type="entry name" value="ABC/ECF_trnsptr_transmembrane"/>
</dbReference>
<evidence type="ECO:0000256" key="4">
    <source>
        <dbReference type="ARBA" id="ARBA00023136"/>
    </source>
</evidence>
<dbReference type="Proteomes" id="UP000552045">
    <property type="component" value="Unassembled WGS sequence"/>
</dbReference>
<dbReference type="RefSeq" id="WP_179434423.1">
    <property type="nucleotide sequence ID" value="NZ_BAABLC010000006.1"/>
</dbReference>
<comment type="subcellular location">
    <subcellularLocation>
        <location evidence="1">Membrane</location>
        <topology evidence="1">Multi-pass membrane protein</topology>
    </subcellularLocation>
</comment>
<proteinExistence type="predicted"/>
<evidence type="ECO:0000256" key="1">
    <source>
        <dbReference type="ARBA" id="ARBA00004141"/>
    </source>
</evidence>
<evidence type="ECO:0000313" key="6">
    <source>
        <dbReference type="EMBL" id="NYD55378.1"/>
    </source>
</evidence>
<sequence length="198" mass="20341">MRQLYVPGDSAIHRAPAGGKLALLAAAALLLSLLPWGVVGMAVAVLIASAGYVLAGLPARVLGRAWLRVLPLVVILGAALFFFADPATAFIAVGRIVALILLADLLTCTTRFGALMEALQRALGPLRRVGVDPEVVALTLSLAIATIPVMAGLIGQVRDAQRARGLRTGPRAGVALLVLVLRHADDVGEALAARGIAG</sequence>
<dbReference type="Pfam" id="PF02361">
    <property type="entry name" value="CbiQ"/>
    <property type="match status" value="1"/>
</dbReference>
<evidence type="ECO:0000256" key="5">
    <source>
        <dbReference type="SAM" id="Phobius"/>
    </source>
</evidence>
<keyword evidence="2 5" id="KW-0812">Transmembrane</keyword>
<comment type="caution">
    <text evidence="6">The sequence shown here is derived from an EMBL/GenBank/DDBJ whole genome shotgun (WGS) entry which is preliminary data.</text>
</comment>
<evidence type="ECO:0000313" key="7">
    <source>
        <dbReference type="Proteomes" id="UP000552045"/>
    </source>
</evidence>
<dbReference type="PANTHER" id="PTHR33514">
    <property type="entry name" value="PROTEIN ABCI12, CHLOROPLASTIC"/>
    <property type="match status" value="1"/>
</dbReference>
<feature type="transmembrane region" description="Helical" evidence="5">
    <location>
        <begin position="96"/>
        <end position="115"/>
    </location>
</feature>